<keyword evidence="3" id="KW-1185">Reference proteome</keyword>
<name>A0A2T9K9U5_9CAUL</name>
<sequence>MRFEIEASLTYDFAAPCEVLLLVEAAHGRYQQVSSDALTFWPPAPARRIDDPLTGERRTVFAASGRINALYRATVEAAPADHDLAGAAEMAIAALPSEVLPFLRASRFSPSDRLMRFVEREFGELRGGARVAAILAWIADHVDYRAGVSNAATTAVDTLIDRAGVCRDFSHLAIALCRAGNIPARAVSAYAWTLEPPDLHAVAEVYLGGRWRLIDPSGLAPLDGLVRVATGRDAADIAFMTIFGAATLVEQHFRIDRVGG</sequence>
<reference evidence="2 3" key="1">
    <citation type="submission" date="2018-04" db="EMBL/GenBank/DDBJ databases">
        <title>The genome sequence of Caulobacter sp. 744.</title>
        <authorList>
            <person name="Gao J."/>
            <person name="Sun J."/>
        </authorList>
    </citation>
    <scope>NUCLEOTIDE SEQUENCE [LARGE SCALE GENOMIC DNA]</scope>
    <source>
        <strain evidence="2 3">774</strain>
    </source>
</reference>
<dbReference type="InterPro" id="IPR038765">
    <property type="entry name" value="Papain-like_cys_pep_sf"/>
</dbReference>
<dbReference type="PANTHER" id="PTHR33490">
    <property type="entry name" value="BLR5614 PROTEIN-RELATED"/>
    <property type="match status" value="1"/>
</dbReference>
<dbReference type="Gene3D" id="3.10.620.30">
    <property type="match status" value="1"/>
</dbReference>
<dbReference type="OrthoDB" id="5438043at2"/>
<evidence type="ECO:0000313" key="2">
    <source>
        <dbReference type="EMBL" id="PVM92750.1"/>
    </source>
</evidence>
<comment type="caution">
    <text evidence="2">The sequence shown here is derived from an EMBL/GenBank/DDBJ whole genome shotgun (WGS) entry which is preliminary data.</text>
</comment>
<evidence type="ECO:0000313" key="3">
    <source>
        <dbReference type="Proteomes" id="UP000245073"/>
    </source>
</evidence>
<proteinExistence type="predicted"/>
<dbReference type="InterPro" id="IPR002931">
    <property type="entry name" value="Transglutaminase-like"/>
</dbReference>
<dbReference type="Gene3D" id="2.60.40.2250">
    <property type="match status" value="1"/>
</dbReference>
<protein>
    <submittedName>
        <fullName evidence="2">Transglutaminase family protein</fullName>
    </submittedName>
</protein>
<dbReference type="SUPFAM" id="SSF54001">
    <property type="entry name" value="Cysteine proteinases"/>
    <property type="match status" value="1"/>
</dbReference>
<dbReference type="EMBL" id="QDKQ01000024">
    <property type="protein sequence ID" value="PVM92750.1"/>
    <property type="molecule type" value="Genomic_DNA"/>
</dbReference>
<dbReference type="PANTHER" id="PTHR33490:SF12">
    <property type="entry name" value="BLL5557 PROTEIN"/>
    <property type="match status" value="1"/>
</dbReference>
<dbReference type="SMART" id="SM00460">
    <property type="entry name" value="TGc"/>
    <property type="match status" value="1"/>
</dbReference>
<dbReference type="Pfam" id="PF01841">
    <property type="entry name" value="Transglut_core"/>
    <property type="match status" value="1"/>
</dbReference>
<dbReference type="AlphaFoldDB" id="A0A2T9K9U5"/>
<dbReference type="Proteomes" id="UP000245073">
    <property type="component" value="Unassembled WGS sequence"/>
</dbReference>
<feature type="domain" description="Transglutaminase-like" evidence="1">
    <location>
        <begin position="158"/>
        <end position="218"/>
    </location>
</feature>
<organism evidence="2 3">
    <name type="scientific">Caulobacter endophyticus</name>
    <dbReference type="NCBI Taxonomy" id="2172652"/>
    <lineage>
        <taxon>Bacteria</taxon>
        <taxon>Pseudomonadati</taxon>
        <taxon>Pseudomonadota</taxon>
        <taxon>Alphaproteobacteria</taxon>
        <taxon>Caulobacterales</taxon>
        <taxon>Caulobacteraceae</taxon>
        <taxon>Caulobacter</taxon>
    </lineage>
</organism>
<evidence type="ECO:0000259" key="1">
    <source>
        <dbReference type="SMART" id="SM00460"/>
    </source>
</evidence>
<dbReference type="RefSeq" id="WP_109099858.1">
    <property type="nucleotide sequence ID" value="NZ_QDKQ01000024.1"/>
</dbReference>
<accession>A0A2T9K9U5</accession>
<gene>
    <name evidence="2" type="ORF">DDF67_05125</name>
</gene>